<evidence type="ECO:0000313" key="4">
    <source>
        <dbReference type="Proteomes" id="UP000595074"/>
    </source>
</evidence>
<accession>A0A7M1S2I7</accession>
<organism evidence="3 4">
    <name type="scientific">Sulfurovum indicum</name>
    <dbReference type="NCBI Taxonomy" id="2779528"/>
    <lineage>
        <taxon>Bacteria</taxon>
        <taxon>Pseudomonadati</taxon>
        <taxon>Campylobacterota</taxon>
        <taxon>Epsilonproteobacteria</taxon>
        <taxon>Campylobacterales</taxon>
        <taxon>Sulfurovaceae</taxon>
        <taxon>Sulfurovum</taxon>
    </lineage>
</organism>
<dbReference type="AlphaFoldDB" id="A0A7M1S2I7"/>
<gene>
    <name evidence="3" type="ORF">IMZ28_09475</name>
</gene>
<keyword evidence="1" id="KW-1133">Transmembrane helix</keyword>
<name>A0A7M1S2I7_9BACT</name>
<feature type="transmembrane region" description="Helical" evidence="1">
    <location>
        <begin position="121"/>
        <end position="145"/>
    </location>
</feature>
<dbReference type="InterPro" id="IPR036938">
    <property type="entry name" value="PAP2/HPO_sf"/>
</dbReference>
<dbReference type="CDD" id="cd03392">
    <property type="entry name" value="PAP2_like_2"/>
    <property type="match status" value="1"/>
</dbReference>
<dbReference type="Gene3D" id="1.20.144.10">
    <property type="entry name" value="Phosphatidic acid phosphatase type 2/haloperoxidase"/>
    <property type="match status" value="2"/>
</dbReference>
<protein>
    <submittedName>
        <fullName evidence="3">Phosphatase PAP2 family protein</fullName>
    </submittedName>
</protein>
<evidence type="ECO:0000313" key="3">
    <source>
        <dbReference type="EMBL" id="QOR61655.1"/>
    </source>
</evidence>
<evidence type="ECO:0000256" key="1">
    <source>
        <dbReference type="SAM" id="Phobius"/>
    </source>
</evidence>
<dbReference type="PANTHER" id="PTHR14969">
    <property type="entry name" value="SPHINGOSINE-1-PHOSPHATE PHOSPHOHYDROLASE"/>
    <property type="match status" value="1"/>
</dbReference>
<reference evidence="3 4" key="1">
    <citation type="submission" date="2020-10" db="EMBL/GenBank/DDBJ databases">
        <title>The genome of sulfurovum sp.</title>
        <authorList>
            <person name="Xie S."/>
            <person name="Shao Z."/>
            <person name="Jiang L."/>
        </authorList>
    </citation>
    <scope>NUCLEOTIDE SEQUENCE [LARGE SCALE GENOMIC DNA]</scope>
    <source>
        <strain evidence="3 4">ST-419</strain>
    </source>
</reference>
<keyword evidence="1" id="KW-0472">Membrane</keyword>
<feature type="transmembrane region" description="Helical" evidence="1">
    <location>
        <begin position="55"/>
        <end position="80"/>
    </location>
</feature>
<feature type="transmembrane region" description="Helical" evidence="1">
    <location>
        <begin position="157"/>
        <end position="178"/>
    </location>
</feature>
<dbReference type="Proteomes" id="UP000595074">
    <property type="component" value="Chromosome"/>
</dbReference>
<proteinExistence type="predicted"/>
<dbReference type="InterPro" id="IPR000326">
    <property type="entry name" value="PAP2/HPO"/>
</dbReference>
<dbReference type="KEGG" id="sinu:IMZ28_09475"/>
<dbReference type="EMBL" id="CP063164">
    <property type="protein sequence ID" value="QOR61655.1"/>
    <property type="molecule type" value="Genomic_DNA"/>
</dbReference>
<dbReference type="SUPFAM" id="SSF48317">
    <property type="entry name" value="Acid phosphatase/Vanadium-dependent haloperoxidase"/>
    <property type="match status" value="1"/>
</dbReference>
<keyword evidence="4" id="KW-1185">Reference proteome</keyword>
<evidence type="ECO:0000259" key="2">
    <source>
        <dbReference type="SMART" id="SM00014"/>
    </source>
</evidence>
<dbReference type="Pfam" id="PF01569">
    <property type="entry name" value="PAP2"/>
    <property type="match status" value="1"/>
</dbReference>
<keyword evidence="1" id="KW-0812">Transmembrane</keyword>
<dbReference type="SMART" id="SM00014">
    <property type="entry name" value="acidPPc"/>
    <property type="match status" value="1"/>
</dbReference>
<feature type="transmembrane region" description="Helical" evidence="1">
    <location>
        <begin position="184"/>
        <end position="202"/>
    </location>
</feature>
<feature type="domain" description="Phosphatidic acid phosphatase type 2/haloperoxidase" evidence="2">
    <location>
        <begin position="88"/>
        <end position="199"/>
    </location>
</feature>
<feature type="transmembrane region" description="Helical" evidence="1">
    <location>
        <begin position="87"/>
        <end position="109"/>
    </location>
</feature>
<dbReference type="PANTHER" id="PTHR14969:SF13">
    <property type="entry name" value="AT30094P"/>
    <property type="match status" value="1"/>
</dbReference>
<dbReference type="RefSeq" id="WP_197548364.1">
    <property type="nucleotide sequence ID" value="NZ_CP063164.1"/>
</dbReference>
<sequence length="206" mass="23455">MMFENRKLLTLVNLFSLVFFVAILVSVRSHSFLTRIDSWISLHMSSLRMDWLTPWVKAVTDMNGFVGVAIFSFITILLFWRKEWYSDIGLFVMATLGSAGLFSGVKFLVERARPDTAILEIGGYSFPSGHTTMATAMAFACYFILKGKTDSKLLHTILFWAAFGWTVLIATTRIYLGVHWFSDVLGGFSLGLFWITLLRLVWKRVP</sequence>